<proteinExistence type="predicted"/>
<name>A0A5C6BDH1_9PLAN</name>
<accession>A0A5C6BDH1</accession>
<comment type="caution">
    <text evidence="1">The sequence shown here is derived from an EMBL/GenBank/DDBJ whole genome shotgun (WGS) entry which is preliminary data.</text>
</comment>
<keyword evidence="2" id="KW-1185">Reference proteome</keyword>
<protein>
    <submittedName>
        <fullName evidence="1">Uncharacterized protein</fullName>
    </submittedName>
</protein>
<gene>
    <name evidence="1" type="ORF">CA54_45700</name>
</gene>
<dbReference type="EMBL" id="SJPP01000002">
    <property type="protein sequence ID" value="TWU09329.1"/>
    <property type="molecule type" value="Genomic_DNA"/>
</dbReference>
<reference evidence="1 2" key="1">
    <citation type="submission" date="2019-02" db="EMBL/GenBank/DDBJ databases">
        <title>Deep-cultivation of Planctomycetes and their phenomic and genomic characterization uncovers novel biology.</title>
        <authorList>
            <person name="Wiegand S."/>
            <person name="Jogler M."/>
            <person name="Boedeker C."/>
            <person name="Pinto D."/>
            <person name="Vollmers J."/>
            <person name="Rivas-Marin E."/>
            <person name="Kohn T."/>
            <person name="Peeters S.H."/>
            <person name="Heuer A."/>
            <person name="Rast P."/>
            <person name="Oberbeckmann S."/>
            <person name="Bunk B."/>
            <person name="Jeske O."/>
            <person name="Meyerdierks A."/>
            <person name="Storesund J.E."/>
            <person name="Kallscheuer N."/>
            <person name="Luecker S."/>
            <person name="Lage O.M."/>
            <person name="Pohl T."/>
            <person name="Merkel B.J."/>
            <person name="Hornburger P."/>
            <person name="Mueller R.-W."/>
            <person name="Bruemmer F."/>
            <person name="Labrenz M."/>
            <person name="Spormann A.M."/>
            <person name="Op Den Camp H."/>
            <person name="Overmann J."/>
            <person name="Amann R."/>
            <person name="Jetten M.S.M."/>
            <person name="Mascher T."/>
            <person name="Medema M.H."/>
            <person name="Devos D.P."/>
            <person name="Kaster A.-K."/>
            <person name="Ovreas L."/>
            <person name="Rohde M."/>
            <person name="Galperin M.Y."/>
            <person name="Jogler C."/>
        </authorList>
    </citation>
    <scope>NUCLEOTIDE SEQUENCE [LARGE SCALE GENOMIC DNA]</scope>
    <source>
        <strain evidence="1 2">CA54</strain>
    </source>
</reference>
<sequence length="64" mass="7292">MYRSCPILRTTTEQEKWNWPSFSLGALQGEPVLLKKAGELVKIPVSPLFNRRDEILDCLSTVSK</sequence>
<dbReference type="AlphaFoldDB" id="A0A5C6BDH1"/>
<dbReference type="Proteomes" id="UP000320735">
    <property type="component" value="Unassembled WGS sequence"/>
</dbReference>
<evidence type="ECO:0000313" key="2">
    <source>
        <dbReference type="Proteomes" id="UP000320735"/>
    </source>
</evidence>
<organism evidence="1 2">
    <name type="scientific">Symmachiella macrocystis</name>
    <dbReference type="NCBI Taxonomy" id="2527985"/>
    <lineage>
        <taxon>Bacteria</taxon>
        <taxon>Pseudomonadati</taxon>
        <taxon>Planctomycetota</taxon>
        <taxon>Planctomycetia</taxon>
        <taxon>Planctomycetales</taxon>
        <taxon>Planctomycetaceae</taxon>
        <taxon>Symmachiella</taxon>
    </lineage>
</organism>
<evidence type="ECO:0000313" key="1">
    <source>
        <dbReference type="EMBL" id="TWU09329.1"/>
    </source>
</evidence>